<keyword evidence="1" id="KW-0456">Lyase</keyword>
<dbReference type="EMBL" id="CABIKM010000040">
    <property type="protein sequence ID" value="VUZ86027.1"/>
    <property type="molecule type" value="Genomic_DNA"/>
</dbReference>
<dbReference type="PANTHER" id="PTHR12697">
    <property type="entry name" value="PBS LYASE HEAT-LIKE PROTEIN"/>
    <property type="match status" value="1"/>
</dbReference>
<dbReference type="InterPro" id="IPR004155">
    <property type="entry name" value="PBS_lyase_HEAT"/>
</dbReference>
<dbReference type="Proteomes" id="UP000334340">
    <property type="component" value="Unassembled WGS sequence"/>
</dbReference>
<keyword evidence="2" id="KW-1185">Reference proteome</keyword>
<evidence type="ECO:0000313" key="2">
    <source>
        <dbReference type="Proteomes" id="UP000334340"/>
    </source>
</evidence>
<dbReference type="SUPFAM" id="SSF48371">
    <property type="entry name" value="ARM repeat"/>
    <property type="match status" value="1"/>
</dbReference>
<dbReference type="InterPro" id="IPR016024">
    <property type="entry name" value="ARM-type_fold"/>
</dbReference>
<gene>
    <name evidence="1" type="ORF">MELA_02421</name>
</gene>
<sequence>MVTINVAGASLEEVLQEISAPSRIRVVLYDFRPEPISAAFQAVPLEEAVRRLVQGNFLLLYGPHGDLEEVWVWRAPDARSVAGERESLESLIEELAGGEPAQRRQAVLALGESTGAQSVEPLVKVLEEDAAPEVRQAAVSVLEKVEGPEAVAALADAVSNDSDRVVRQSAVKALAKRGGSEAVDALTQALQADAEPSVRHEALASLAEWGDDQVRDALLQAREDPEDFIRQKAEEILQHRSAAGRKP</sequence>
<dbReference type="PANTHER" id="PTHR12697:SF5">
    <property type="entry name" value="DEOXYHYPUSINE HYDROXYLASE"/>
    <property type="match status" value="1"/>
</dbReference>
<dbReference type="InterPro" id="IPR011989">
    <property type="entry name" value="ARM-like"/>
</dbReference>
<dbReference type="SMART" id="SM00567">
    <property type="entry name" value="EZ_HEAT"/>
    <property type="match status" value="4"/>
</dbReference>
<dbReference type="Gene3D" id="1.25.10.10">
    <property type="entry name" value="Leucine-rich Repeat Variant"/>
    <property type="match status" value="1"/>
</dbReference>
<dbReference type="GO" id="GO:0016491">
    <property type="term" value="F:oxidoreductase activity"/>
    <property type="evidence" value="ECO:0007669"/>
    <property type="project" value="TreeGrafter"/>
</dbReference>
<accession>A0A564ZME3</accession>
<dbReference type="Pfam" id="PF13646">
    <property type="entry name" value="HEAT_2"/>
    <property type="match status" value="1"/>
</dbReference>
<dbReference type="GO" id="GO:0016829">
    <property type="term" value="F:lyase activity"/>
    <property type="evidence" value="ECO:0007669"/>
    <property type="project" value="UniProtKB-KW"/>
</dbReference>
<reference evidence="1 2" key="1">
    <citation type="submission" date="2019-07" db="EMBL/GenBank/DDBJ databases">
        <authorList>
            <person name="Cremers G."/>
        </authorList>
    </citation>
    <scope>NUCLEOTIDE SEQUENCE [LARGE SCALE GENOMIC DNA]</scope>
</reference>
<organism evidence="1 2">
    <name type="scientific">Candidatus Methylomirabilis lanthanidiphila</name>
    <dbReference type="NCBI Taxonomy" id="2211376"/>
    <lineage>
        <taxon>Bacteria</taxon>
        <taxon>Candidatus Methylomirabilota</taxon>
        <taxon>Candidatus Methylomirabilia</taxon>
        <taxon>Candidatus Methylomirabilales</taxon>
        <taxon>Candidatus Methylomirabilaceae</taxon>
        <taxon>Candidatus Methylomirabilis</taxon>
    </lineage>
</organism>
<protein>
    <submittedName>
        <fullName evidence="1">PBS lyase HEAT-like repeat protein</fullName>
    </submittedName>
</protein>
<proteinExistence type="predicted"/>
<name>A0A564ZME3_9BACT</name>
<dbReference type="AlphaFoldDB" id="A0A564ZME3"/>
<evidence type="ECO:0000313" key="1">
    <source>
        <dbReference type="EMBL" id="VUZ86027.1"/>
    </source>
</evidence>